<dbReference type="SUPFAM" id="SSF55961">
    <property type="entry name" value="Bet v1-like"/>
    <property type="match status" value="1"/>
</dbReference>
<comment type="caution">
    <text evidence="2">The sequence shown here is derived from an EMBL/GenBank/DDBJ whole genome shotgun (WGS) entry which is preliminary data.</text>
</comment>
<feature type="signal peptide" evidence="1">
    <location>
        <begin position="1"/>
        <end position="28"/>
    </location>
</feature>
<gene>
    <name evidence="2" type="ORF">DLJ53_17250</name>
</gene>
<dbReference type="RefSeq" id="WP_111347490.1">
    <property type="nucleotide sequence ID" value="NZ_QHHQ01000003.1"/>
</dbReference>
<dbReference type="Gene3D" id="3.30.530.20">
    <property type="match status" value="1"/>
</dbReference>
<dbReference type="Proteomes" id="UP000249590">
    <property type="component" value="Unassembled WGS sequence"/>
</dbReference>
<name>A0A8B2NU20_9HYPH</name>
<keyword evidence="1" id="KW-0732">Signal</keyword>
<protein>
    <submittedName>
        <fullName evidence="2">SRPBCC family protein</fullName>
    </submittedName>
</protein>
<dbReference type="AlphaFoldDB" id="A0A8B2NU20"/>
<accession>A0A8B2NU20</accession>
<proteinExistence type="predicted"/>
<dbReference type="EMBL" id="QHHQ01000003">
    <property type="protein sequence ID" value="RAI00974.1"/>
    <property type="molecule type" value="Genomic_DNA"/>
</dbReference>
<evidence type="ECO:0000313" key="2">
    <source>
        <dbReference type="EMBL" id="RAI00974.1"/>
    </source>
</evidence>
<dbReference type="CDD" id="cd07821">
    <property type="entry name" value="PYR_PYL_RCAR_like"/>
    <property type="match status" value="1"/>
</dbReference>
<dbReference type="InterPro" id="IPR019587">
    <property type="entry name" value="Polyketide_cyclase/dehydratase"/>
</dbReference>
<feature type="chain" id="PRO_5032789316" evidence="1">
    <location>
        <begin position="29"/>
        <end position="165"/>
    </location>
</feature>
<dbReference type="InterPro" id="IPR023393">
    <property type="entry name" value="START-like_dom_sf"/>
</dbReference>
<evidence type="ECO:0000256" key="1">
    <source>
        <dbReference type="SAM" id="SignalP"/>
    </source>
</evidence>
<evidence type="ECO:0000313" key="3">
    <source>
        <dbReference type="Proteomes" id="UP000249590"/>
    </source>
</evidence>
<sequence>MTRTALNTALALTLGTSLAALVAGPSLAADAARSVTTSAAPAAAWEAVGDFCAIATWHPAVAKCELSEHDGTMRRTLSLEGGGTIVEDLVGRDDDAMEYTYKIIESPLPVANYESTIVVTADGDGSRIDWTGSFDPSGASEDEAVKVIDGIYEAGLTGIVTAAEK</sequence>
<dbReference type="OrthoDB" id="1364128at2"/>
<keyword evidence="3" id="KW-1185">Reference proteome</keyword>
<dbReference type="PANTHER" id="PTHR39332">
    <property type="entry name" value="BLL4707 PROTEIN"/>
    <property type="match status" value="1"/>
</dbReference>
<dbReference type="Pfam" id="PF10604">
    <property type="entry name" value="Polyketide_cyc2"/>
    <property type="match status" value="1"/>
</dbReference>
<dbReference type="PANTHER" id="PTHR39332:SF7">
    <property type="entry name" value="SRPBCC FAMILY PROTEIN"/>
    <property type="match status" value="1"/>
</dbReference>
<reference evidence="2 3" key="1">
    <citation type="submission" date="2018-05" db="EMBL/GenBank/DDBJ databases">
        <title>Acuticoccus sediminis sp. nov., isolated from deep-sea sediment of Indian Ocean.</title>
        <authorList>
            <person name="Liu X."/>
            <person name="Lai Q."/>
            <person name="Du Y."/>
            <person name="Sun F."/>
            <person name="Zhang X."/>
            <person name="Wang S."/>
            <person name="Shao Z."/>
        </authorList>
    </citation>
    <scope>NUCLEOTIDE SEQUENCE [LARGE SCALE GENOMIC DNA]</scope>
    <source>
        <strain evidence="2 3">PTG4-2</strain>
    </source>
</reference>
<organism evidence="2 3">
    <name type="scientific">Acuticoccus sediminis</name>
    <dbReference type="NCBI Taxonomy" id="2184697"/>
    <lineage>
        <taxon>Bacteria</taxon>
        <taxon>Pseudomonadati</taxon>
        <taxon>Pseudomonadota</taxon>
        <taxon>Alphaproteobacteria</taxon>
        <taxon>Hyphomicrobiales</taxon>
        <taxon>Amorphaceae</taxon>
        <taxon>Acuticoccus</taxon>
    </lineage>
</organism>